<accession>A0A7L6N634</accession>
<gene>
    <name evidence="1" type="ORF">HF295_06170</name>
</gene>
<sequence>MIDITDILGVAMKLSKYGHIERVTKDSYIPYTIYYVCENKSKTGR</sequence>
<dbReference type="RefSeq" id="WP_312031293.1">
    <property type="nucleotide sequence ID" value="NZ_CP051151.1"/>
</dbReference>
<name>A0A7L6N634_9MOLU</name>
<organism evidence="1 2">
    <name type="scientific">Hujiaoplasma nucleasis</name>
    <dbReference type="NCBI Taxonomy" id="2725268"/>
    <lineage>
        <taxon>Bacteria</taxon>
        <taxon>Bacillati</taxon>
        <taxon>Mycoplasmatota</taxon>
        <taxon>Mollicutes</taxon>
        <taxon>Candidatus Izemoplasmatales</taxon>
        <taxon>Hujiaoplasmataceae</taxon>
        <taxon>Hujiaoplasma</taxon>
    </lineage>
</organism>
<dbReference type="AlphaFoldDB" id="A0A7L6N634"/>
<evidence type="ECO:0000313" key="1">
    <source>
        <dbReference type="EMBL" id="QLY40455.1"/>
    </source>
</evidence>
<dbReference type="EMBL" id="CP051151">
    <property type="protein sequence ID" value="QLY40455.1"/>
    <property type="molecule type" value="Genomic_DNA"/>
</dbReference>
<keyword evidence="2" id="KW-1185">Reference proteome</keyword>
<proteinExistence type="predicted"/>
<protein>
    <submittedName>
        <fullName evidence="1">Uncharacterized protein</fullName>
    </submittedName>
</protein>
<dbReference type="KEGG" id="tbk:HF295_06170"/>
<evidence type="ECO:0000313" key="2">
    <source>
        <dbReference type="Proteomes" id="UP000512167"/>
    </source>
</evidence>
<dbReference type="Proteomes" id="UP000512167">
    <property type="component" value="Chromosome"/>
</dbReference>
<reference evidence="1 2" key="1">
    <citation type="submission" date="2020-04" db="EMBL/GenBank/DDBJ databases">
        <authorList>
            <person name="Zheng R.K."/>
            <person name="Sun C.M."/>
        </authorList>
    </citation>
    <scope>NUCLEOTIDE SEQUENCE [LARGE SCALE GENOMIC DNA]</scope>
    <source>
        <strain evidence="2">zrk29</strain>
    </source>
</reference>